<proteinExistence type="predicted"/>
<keyword evidence="3" id="KW-1185">Reference proteome</keyword>
<evidence type="ECO:0000256" key="1">
    <source>
        <dbReference type="SAM" id="MobiDB-lite"/>
    </source>
</evidence>
<gene>
    <name evidence="2" type="ORF">PVAP13_7KG336100</name>
</gene>
<evidence type="ECO:0000313" key="3">
    <source>
        <dbReference type="Proteomes" id="UP000823388"/>
    </source>
</evidence>
<dbReference type="AlphaFoldDB" id="A0A8T0QL53"/>
<protein>
    <submittedName>
        <fullName evidence="2">Uncharacterized protein</fullName>
    </submittedName>
</protein>
<reference evidence="2" key="1">
    <citation type="submission" date="2020-05" db="EMBL/GenBank/DDBJ databases">
        <title>WGS assembly of Panicum virgatum.</title>
        <authorList>
            <person name="Lovell J.T."/>
            <person name="Jenkins J."/>
            <person name="Shu S."/>
            <person name="Juenger T.E."/>
            <person name="Schmutz J."/>
        </authorList>
    </citation>
    <scope>NUCLEOTIDE SEQUENCE</scope>
    <source>
        <strain evidence="2">AP13</strain>
    </source>
</reference>
<comment type="caution">
    <text evidence="2">The sequence shown here is derived from an EMBL/GenBank/DDBJ whole genome shotgun (WGS) entry which is preliminary data.</text>
</comment>
<accession>A0A8T0QL53</accession>
<evidence type="ECO:0000313" key="2">
    <source>
        <dbReference type="EMBL" id="KAG2574533.1"/>
    </source>
</evidence>
<dbReference type="Proteomes" id="UP000823388">
    <property type="component" value="Chromosome 7K"/>
</dbReference>
<organism evidence="2 3">
    <name type="scientific">Panicum virgatum</name>
    <name type="common">Blackwell switchgrass</name>
    <dbReference type="NCBI Taxonomy" id="38727"/>
    <lineage>
        <taxon>Eukaryota</taxon>
        <taxon>Viridiplantae</taxon>
        <taxon>Streptophyta</taxon>
        <taxon>Embryophyta</taxon>
        <taxon>Tracheophyta</taxon>
        <taxon>Spermatophyta</taxon>
        <taxon>Magnoliopsida</taxon>
        <taxon>Liliopsida</taxon>
        <taxon>Poales</taxon>
        <taxon>Poaceae</taxon>
        <taxon>PACMAD clade</taxon>
        <taxon>Panicoideae</taxon>
        <taxon>Panicodae</taxon>
        <taxon>Paniceae</taxon>
        <taxon>Panicinae</taxon>
        <taxon>Panicum</taxon>
        <taxon>Panicum sect. Hiantes</taxon>
    </lineage>
</organism>
<dbReference type="EMBL" id="CM029049">
    <property type="protein sequence ID" value="KAG2574533.1"/>
    <property type="molecule type" value="Genomic_DNA"/>
</dbReference>
<feature type="region of interest" description="Disordered" evidence="1">
    <location>
        <begin position="109"/>
        <end position="155"/>
    </location>
</feature>
<name>A0A8T0QL53_PANVG</name>
<feature type="compositionally biased region" description="Low complexity" evidence="1">
    <location>
        <begin position="112"/>
        <end position="155"/>
    </location>
</feature>
<sequence>MLIVLNARKRLSVLLDVSNRFLPVPQFIIPARKSLQAILECCNNSIILGFLSRVVYAPSILQAVHTMREAIAAVDNLLLFADEALNLFTSIHKEVDALEKQCLQAIAPPPQAAQAPDQAAPAPFQAAQAPDQAAPAPVQAAPAPQEVVALPAPSP</sequence>